<evidence type="ECO:0000313" key="3">
    <source>
        <dbReference type="EMBL" id="CAL1360369.1"/>
    </source>
</evidence>
<reference evidence="3 4" key="1">
    <citation type="submission" date="2024-04" db="EMBL/GenBank/DDBJ databases">
        <authorList>
            <person name="Fracassetti M."/>
        </authorList>
    </citation>
    <scope>NUCLEOTIDE SEQUENCE [LARGE SCALE GENOMIC DNA]</scope>
</reference>
<dbReference type="Proteomes" id="UP001497516">
    <property type="component" value="Chromosome 10"/>
</dbReference>
<keyword evidence="2" id="KW-0732">Signal</keyword>
<evidence type="ECO:0000256" key="2">
    <source>
        <dbReference type="SAM" id="SignalP"/>
    </source>
</evidence>
<feature type="compositionally biased region" description="Basic and acidic residues" evidence="1">
    <location>
        <begin position="42"/>
        <end position="62"/>
    </location>
</feature>
<feature type="compositionally biased region" description="Pro residues" evidence="1">
    <location>
        <begin position="111"/>
        <end position="121"/>
    </location>
</feature>
<sequence>MAWACSISYVCCVWSSGLFTTRPLTRLRLTLAAYHRIDKIEKRQREWEGEGNEELRRSRAESDALAATADRDSSSTARARRRRRPDLRGCFVSLSIRSSPAHPRHQAPLSGSPPPTIPPRPRQAHTGRRVSSGCH</sequence>
<feature type="signal peptide" evidence="2">
    <location>
        <begin position="1"/>
        <end position="15"/>
    </location>
</feature>
<dbReference type="AlphaFoldDB" id="A0AAV2CUZ1"/>
<feature type="chain" id="PRO_5043954259" evidence="2">
    <location>
        <begin position="16"/>
        <end position="135"/>
    </location>
</feature>
<name>A0AAV2CUZ1_9ROSI</name>
<gene>
    <name evidence="3" type="ORF">LTRI10_LOCUS7809</name>
</gene>
<accession>A0AAV2CUZ1</accession>
<proteinExistence type="predicted"/>
<protein>
    <submittedName>
        <fullName evidence="3">Uncharacterized protein</fullName>
    </submittedName>
</protein>
<organism evidence="3 4">
    <name type="scientific">Linum trigynum</name>
    <dbReference type="NCBI Taxonomy" id="586398"/>
    <lineage>
        <taxon>Eukaryota</taxon>
        <taxon>Viridiplantae</taxon>
        <taxon>Streptophyta</taxon>
        <taxon>Embryophyta</taxon>
        <taxon>Tracheophyta</taxon>
        <taxon>Spermatophyta</taxon>
        <taxon>Magnoliopsida</taxon>
        <taxon>eudicotyledons</taxon>
        <taxon>Gunneridae</taxon>
        <taxon>Pentapetalae</taxon>
        <taxon>rosids</taxon>
        <taxon>fabids</taxon>
        <taxon>Malpighiales</taxon>
        <taxon>Linaceae</taxon>
        <taxon>Linum</taxon>
    </lineage>
</organism>
<feature type="region of interest" description="Disordered" evidence="1">
    <location>
        <begin position="42"/>
        <end position="135"/>
    </location>
</feature>
<keyword evidence="4" id="KW-1185">Reference proteome</keyword>
<evidence type="ECO:0000256" key="1">
    <source>
        <dbReference type="SAM" id="MobiDB-lite"/>
    </source>
</evidence>
<evidence type="ECO:0000313" key="4">
    <source>
        <dbReference type="Proteomes" id="UP001497516"/>
    </source>
</evidence>
<dbReference type="EMBL" id="OZ034814">
    <property type="protein sequence ID" value="CAL1360369.1"/>
    <property type="molecule type" value="Genomic_DNA"/>
</dbReference>